<keyword evidence="2" id="KW-0677">Repeat</keyword>
<dbReference type="PANTHER" id="PTHR45632:SF3">
    <property type="entry name" value="KELCH-LIKE PROTEIN 32"/>
    <property type="match status" value="1"/>
</dbReference>
<gene>
    <name evidence="4" type="ORF">BCR41DRAFT_418135</name>
</gene>
<evidence type="ECO:0000313" key="5">
    <source>
        <dbReference type="Proteomes" id="UP000193648"/>
    </source>
</evidence>
<dbReference type="EMBL" id="MCFF01000001">
    <property type="protein sequence ID" value="ORZ29061.1"/>
    <property type="molecule type" value="Genomic_DNA"/>
</dbReference>
<dbReference type="PANTHER" id="PTHR45632">
    <property type="entry name" value="LD33804P"/>
    <property type="match status" value="1"/>
</dbReference>
<evidence type="ECO:0008006" key="6">
    <source>
        <dbReference type="Google" id="ProtNLM"/>
    </source>
</evidence>
<dbReference type="Gene3D" id="2.120.10.80">
    <property type="entry name" value="Kelch-type beta propeller"/>
    <property type="match status" value="3"/>
</dbReference>
<evidence type="ECO:0000256" key="2">
    <source>
        <dbReference type="ARBA" id="ARBA00022737"/>
    </source>
</evidence>
<evidence type="ECO:0000313" key="4">
    <source>
        <dbReference type="EMBL" id="ORZ29061.1"/>
    </source>
</evidence>
<dbReference type="Pfam" id="PF24681">
    <property type="entry name" value="Kelch_KLHDC2_KLHL20_DRC7"/>
    <property type="match status" value="1"/>
</dbReference>
<keyword evidence="3" id="KW-0732">Signal</keyword>
<proteinExistence type="predicted"/>
<dbReference type="OrthoDB" id="69641at2759"/>
<dbReference type="InParanoid" id="A0A1Y2H4Z6"/>
<sequence length="402" mass="45017">MIYLLLIHLACAIFLVNSHGSNPSPFSPKSNFCTTAPFPRAVWAPAYTVLNDYLYIQGGQSENLEYLEQFYRLDLSKAWKTECPAWEKLRPGPKNFYHTCTGVPPESVLPQNRTLYVPRNLSWMLLRQADMNSSSSFSNLDEGSILTFKATATDPANSLVNRYKLSTARWTSSNVKVLVPRRYGIEAVMDPRSGLVYLLGGYNTWRLDSMTVYDPYSDTLASVPLSTQQGSQEAQVLGLTFFSAAWVTSLQQILYFGGTNDLSPNRSAANIALYSPTENRWTSVTTQGDVPQDIYGACHTIDVLRNRAILFGGSGHGNPPHDSNQIFFLDLNPTSKSMFTWRQGQPASQTRRNMACTAYKQFFIAWGGKVNGTVGGSKEHLYPIVYDLTKDIWVDWFGQPSK</sequence>
<dbReference type="SUPFAM" id="SSF117281">
    <property type="entry name" value="Kelch motif"/>
    <property type="match status" value="2"/>
</dbReference>
<keyword evidence="5" id="KW-1185">Reference proteome</keyword>
<evidence type="ECO:0000256" key="3">
    <source>
        <dbReference type="SAM" id="SignalP"/>
    </source>
</evidence>
<dbReference type="AlphaFoldDB" id="A0A1Y2H4Z6"/>
<feature type="chain" id="PRO_5013186480" description="Galactose oxidase" evidence="3">
    <location>
        <begin position="21"/>
        <end position="402"/>
    </location>
</feature>
<accession>A0A1Y2H4Z6</accession>
<dbReference type="Proteomes" id="UP000193648">
    <property type="component" value="Unassembled WGS sequence"/>
</dbReference>
<dbReference type="RefSeq" id="XP_021886734.1">
    <property type="nucleotide sequence ID" value="XM_022029588.1"/>
</dbReference>
<protein>
    <recommendedName>
        <fullName evidence="6">Galactose oxidase</fullName>
    </recommendedName>
</protein>
<evidence type="ECO:0000256" key="1">
    <source>
        <dbReference type="ARBA" id="ARBA00022441"/>
    </source>
</evidence>
<keyword evidence="1" id="KW-0880">Kelch repeat</keyword>
<comment type="caution">
    <text evidence="4">The sequence shown here is derived from an EMBL/GenBank/DDBJ whole genome shotgun (WGS) entry which is preliminary data.</text>
</comment>
<dbReference type="InterPro" id="IPR015915">
    <property type="entry name" value="Kelch-typ_b-propeller"/>
</dbReference>
<reference evidence="4 5" key="1">
    <citation type="submission" date="2016-07" db="EMBL/GenBank/DDBJ databases">
        <title>Pervasive Adenine N6-methylation of Active Genes in Fungi.</title>
        <authorList>
            <consortium name="DOE Joint Genome Institute"/>
            <person name="Mondo S.J."/>
            <person name="Dannebaum R.O."/>
            <person name="Kuo R.C."/>
            <person name="Labutti K."/>
            <person name="Haridas S."/>
            <person name="Kuo A."/>
            <person name="Salamov A."/>
            <person name="Ahrendt S.R."/>
            <person name="Lipzen A."/>
            <person name="Sullivan W."/>
            <person name="Andreopoulos W.B."/>
            <person name="Clum A."/>
            <person name="Lindquist E."/>
            <person name="Daum C."/>
            <person name="Ramamoorthy G.K."/>
            <person name="Gryganskyi A."/>
            <person name="Culley D."/>
            <person name="Magnuson J.K."/>
            <person name="James T.Y."/>
            <person name="O'Malley M.A."/>
            <person name="Stajich J.E."/>
            <person name="Spatafora J.W."/>
            <person name="Visel A."/>
            <person name="Grigoriev I.V."/>
        </authorList>
    </citation>
    <scope>NUCLEOTIDE SEQUENCE [LARGE SCALE GENOMIC DNA]</scope>
    <source>
        <strain evidence="4 5">NRRL 3116</strain>
    </source>
</reference>
<organism evidence="4 5">
    <name type="scientific">Lobosporangium transversale</name>
    <dbReference type="NCBI Taxonomy" id="64571"/>
    <lineage>
        <taxon>Eukaryota</taxon>
        <taxon>Fungi</taxon>
        <taxon>Fungi incertae sedis</taxon>
        <taxon>Mucoromycota</taxon>
        <taxon>Mortierellomycotina</taxon>
        <taxon>Mortierellomycetes</taxon>
        <taxon>Mortierellales</taxon>
        <taxon>Mortierellaceae</taxon>
        <taxon>Lobosporangium</taxon>
    </lineage>
</organism>
<name>A0A1Y2H4Z6_9FUNG</name>
<dbReference type="GeneID" id="33571431"/>
<feature type="signal peptide" evidence="3">
    <location>
        <begin position="1"/>
        <end position="20"/>
    </location>
</feature>